<evidence type="ECO:0000313" key="1">
    <source>
        <dbReference type="EMBL" id="AQN31840.1"/>
    </source>
</evidence>
<reference evidence="1 2" key="1">
    <citation type="submission" date="2016-11" db="EMBL/GenBank/DDBJ databases">
        <title>Biological and genomic characterization of a historic collection of therapeutic Escherichia coli bacteriophage.</title>
        <authorList>
            <person name="Baig A."/>
            <person name="Colom J."/>
            <person name="Atterbury R."/>
            <person name="Barrow P."/>
        </authorList>
    </citation>
    <scope>NUCLEOTIDE SEQUENCE [LARGE SCALE GENOMIC DNA]</scope>
</reference>
<dbReference type="Proteomes" id="UP000222134">
    <property type="component" value="Segment"/>
</dbReference>
<dbReference type="EMBL" id="KY295896">
    <property type="protein sequence ID" value="AQN31840.1"/>
    <property type="molecule type" value="Genomic_DNA"/>
</dbReference>
<evidence type="ECO:0000313" key="2">
    <source>
        <dbReference type="Proteomes" id="UP000222134"/>
    </source>
</evidence>
<name>A0A1Q1PV03_9CAUD</name>
<evidence type="ECO:0008006" key="3">
    <source>
        <dbReference type="Google" id="ProtNLM"/>
    </source>
</evidence>
<protein>
    <recommendedName>
        <fullName evidence="3">Neck protein</fullName>
    </recommendedName>
</protein>
<keyword evidence="2" id="KW-1185">Reference proteome</keyword>
<accession>A0A1Q1PV03</accession>
<proteinExistence type="predicted"/>
<sequence>MVKTKTEMFTLIGANHPDNTTGLITSAKLREVMTQMADSPIYATPGVKEVEVLRAASTVAQAPTAVDTALQLTFGSAQGSASDPVMINAAGLVTFNTPGNYAVRIKLQAGRTGASGTSILLSRILLNGAQYGSPAATKLVSADVTIPIESRVVVNPAAGQTLAIQIMRDSAGTNFGGVYPQVATVTAWGTAPSALLVISRLEAAR</sequence>
<gene>
    <name evidence="1" type="ORF">L_15</name>
</gene>
<organism evidence="1 2">
    <name type="scientific">Escherichia phage L_AB-2017</name>
    <dbReference type="NCBI Taxonomy" id="1933114"/>
    <lineage>
        <taxon>Viruses</taxon>
        <taxon>Duplodnaviria</taxon>
        <taxon>Heunggongvirae</taxon>
        <taxon>Uroviricota</taxon>
        <taxon>Caudoviricetes</taxon>
        <taxon>Sarkviridae</taxon>
        <taxon>Guernseyvirinae</taxon>
        <taxon>Kagunavirus</taxon>
        <taxon>Kagunavirus LAB2017</taxon>
    </lineage>
</organism>